<protein>
    <submittedName>
        <fullName evidence="3 4">Uncharacterized protein</fullName>
    </submittedName>
</protein>
<dbReference type="AlphaFoldDB" id="A0AA85JAD3"/>
<accession>A0AA85JAD3</accession>
<sequence length="103" mass="12002">MDESKFLVLMDMRTIIVAFAAAVPLINLPFWWTFVIWTITVVIAGIVVAVSVVNRFDVLKSFGEFILVTFIVELAFVIIFFPFIFWREFDLYQMTYTQTCAMI</sequence>
<evidence type="ECO:0000313" key="4">
    <source>
        <dbReference type="WBParaSite" id="TREG1_141130.2"/>
    </source>
</evidence>
<feature type="transmembrane region" description="Helical" evidence="1">
    <location>
        <begin position="7"/>
        <end position="26"/>
    </location>
</feature>
<reference evidence="3 4" key="2">
    <citation type="submission" date="2023-11" db="UniProtKB">
        <authorList>
            <consortium name="WormBaseParasite"/>
        </authorList>
    </citation>
    <scope>IDENTIFICATION</scope>
</reference>
<keyword evidence="1" id="KW-0472">Membrane</keyword>
<keyword evidence="2" id="KW-1185">Reference proteome</keyword>
<keyword evidence="1" id="KW-1133">Transmembrane helix</keyword>
<evidence type="ECO:0000313" key="3">
    <source>
        <dbReference type="WBParaSite" id="TREG1_141130.1"/>
    </source>
</evidence>
<name>A0AA85JAD3_TRIRE</name>
<evidence type="ECO:0000313" key="2">
    <source>
        <dbReference type="Proteomes" id="UP000050795"/>
    </source>
</evidence>
<dbReference type="Proteomes" id="UP000050795">
    <property type="component" value="Unassembled WGS sequence"/>
</dbReference>
<reference evidence="2" key="1">
    <citation type="submission" date="2022-06" db="EMBL/GenBank/DDBJ databases">
        <authorList>
            <person name="Berger JAMES D."/>
            <person name="Berger JAMES D."/>
        </authorList>
    </citation>
    <scope>NUCLEOTIDE SEQUENCE [LARGE SCALE GENOMIC DNA]</scope>
</reference>
<feature type="transmembrane region" description="Helical" evidence="1">
    <location>
        <begin position="32"/>
        <end position="53"/>
    </location>
</feature>
<dbReference type="WBParaSite" id="TREG1_141130.2">
    <property type="protein sequence ID" value="TREG1_141130.2"/>
    <property type="gene ID" value="TREG1_141130"/>
</dbReference>
<organism evidence="2 4">
    <name type="scientific">Trichobilharzia regenti</name>
    <name type="common">Nasal bird schistosome</name>
    <dbReference type="NCBI Taxonomy" id="157069"/>
    <lineage>
        <taxon>Eukaryota</taxon>
        <taxon>Metazoa</taxon>
        <taxon>Spiralia</taxon>
        <taxon>Lophotrochozoa</taxon>
        <taxon>Platyhelminthes</taxon>
        <taxon>Trematoda</taxon>
        <taxon>Digenea</taxon>
        <taxon>Strigeidida</taxon>
        <taxon>Schistosomatoidea</taxon>
        <taxon>Schistosomatidae</taxon>
        <taxon>Trichobilharzia</taxon>
    </lineage>
</organism>
<keyword evidence="1" id="KW-0812">Transmembrane</keyword>
<dbReference type="WBParaSite" id="TREG1_141130.1">
    <property type="protein sequence ID" value="TREG1_141130.1"/>
    <property type="gene ID" value="TREG1_141130"/>
</dbReference>
<feature type="transmembrane region" description="Helical" evidence="1">
    <location>
        <begin position="65"/>
        <end position="86"/>
    </location>
</feature>
<evidence type="ECO:0000256" key="1">
    <source>
        <dbReference type="SAM" id="Phobius"/>
    </source>
</evidence>
<proteinExistence type="predicted"/>